<protein>
    <submittedName>
        <fullName evidence="1">Uncharacterized protein</fullName>
    </submittedName>
</protein>
<accession>M0ZJJ2</accession>
<proteinExistence type="predicted"/>
<evidence type="ECO:0000313" key="2">
    <source>
        <dbReference type="Proteomes" id="UP000011115"/>
    </source>
</evidence>
<keyword evidence="2" id="KW-1185">Reference proteome</keyword>
<dbReference type="PaxDb" id="4113-PGSC0003DMT400002055"/>
<dbReference type="InParanoid" id="M0ZJJ2"/>
<dbReference type="Proteomes" id="UP000011115">
    <property type="component" value="Unassembled WGS sequence"/>
</dbReference>
<dbReference type="AlphaFoldDB" id="M0ZJJ2"/>
<dbReference type="Gramene" id="PGSC0003DMT400002055">
    <property type="protein sequence ID" value="PGSC0003DMT400002055"/>
    <property type="gene ID" value="PGSC0003DMG400000784"/>
</dbReference>
<evidence type="ECO:0000313" key="1">
    <source>
        <dbReference type="EnsemblPlants" id="PGSC0003DMT400002055"/>
    </source>
</evidence>
<dbReference type="EnsemblPlants" id="PGSC0003DMT400002055">
    <property type="protein sequence ID" value="PGSC0003DMT400002055"/>
    <property type="gene ID" value="PGSC0003DMG400000784"/>
</dbReference>
<reference evidence="1" key="2">
    <citation type="submission" date="2015-06" db="UniProtKB">
        <authorList>
            <consortium name="EnsemblPlants"/>
        </authorList>
    </citation>
    <scope>IDENTIFICATION</scope>
    <source>
        <strain evidence="1">DM1-3 516 R44</strain>
    </source>
</reference>
<reference evidence="2" key="1">
    <citation type="journal article" date="2011" name="Nature">
        <title>Genome sequence and analysis of the tuber crop potato.</title>
        <authorList>
            <consortium name="The Potato Genome Sequencing Consortium"/>
        </authorList>
    </citation>
    <scope>NUCLEOTIDE SEQUENCE [LARGE SCALE GENOMIC DNA]</scope>
    <source>
        <strain evidence="2">cv. DM1-3 516 R44</strain>
    </source>
</reference>
<sequence>MGSEGFSPSENSICFTSGSIQHEREEEGQLKGESIIRYHFPSATEWKKSNKTCAKWVLGLQQNHVPLSASAGRQAFSVEVRKWQVWYSSDSTPRLLTTRTFKFAPSM</sequence>
<dbReference type="HOGENOM" id="CLU_2214671_0_0_1"/>
<organism evidence="1 2">
    <name type="scientific">Solanum tuberosum</name>
    <name type="common">Potato</name>
    <dbReference type="NCBI Taxonomy" id="4113"/>
    <lineage>
        <taxon>Eukaryota</taxon>
        <taxon>Viridiplantae</taxon>
        <taxon>Streptophyta</taxon>
        <taxon>Embryophyta</taxon>
        <taxon>Tracheophyta</taxon>
        <taxon>Spermatophyta</taxon>
        <taxon>Magnoliopsida</taxon>
        <taxon>eudicotyledons</taxon>
        <taxon>Gunneridae</taxon>
        <taxon>Pentapetalae</taxon>
        <taxon>asterids</taxon>
        <taxon>lamiids</taxon>
        <taxon>Solanales</taxon>
        <taxon>Solanaceae</taxon>
        <taxon>Solanoideae</taxon>
        <taxon>Solaneae</taxon>
        <taxon>Solanum</taxon>
    </lineage>
</organism>
<name>M0ZJJ2_SOLTU</name>